<accession>A0AAD9GZ33</accession>
<protein>
    <submittedName>
        <fullName evidence="1">Uncharacterized protein</fullName>
    </submittedName>
</protein>
<evidence type="ECO:0000313" key="2">
    <source>
        <dbReference type="Proteomes" id="UP001259832"/>
    </source>
</evidence>
<gene>
    <name evidence="1" type="ORF">P3T76_001309</name>
</gene>
<sequence>MRQTDLELGAGTPEPRIRTGIRERIRTGRALVELGVYAGLELELEQELEDELLVGPETHNAEGRVLAFLPGIAR</sequence>
<name>A0AAD9GZ33_9STRA</name>
<organism evidence="1 2">
    <name type="scientific">Phytophthora citrophthora</name>
    <dbReference type="NCBI Taxonomy" id="4793"/>
    <lineage>
        <taxon>Eukaryota</taxon>
        <taxon>Sar</taxon>
        <taxon>Stramenopiles</taxon>
        <taxon>Oomycota</taxon>
        <taxon>Peronosporomycetes</taxon>
        <taxon>Peronosporales</taxon>
        <taxon>Peronosporaceae</taxon>
        <taxon>Phytophthora</taxon>
    </lineage>
</organism>
<dbReference type="EMBL" id="JASMQC010000002">
    <property type="protein sequence ID" value="KAK1947299.1"/>
    <property type="molecule type" value="Genomic_DNA"/>
</dbReference>
<keyword evidence="2" id="KW-1185">Reference proteome</keyword>
<evidence type="ECO:0000313" key="1">
    <source>
        <dbReference type="EMBL" id="KAK1947299.1"/>
    </source>
</evidence>
<reference evidence="1" key="1">
    <citation type="submission" date="2023-08" db="EMBL/GenBank/DDBJ databases">
        <title>Reference Genome Resource for the Citrus Pathogen Phytophthora citrophthora.</title>
        <authorList>
            <person name="Moller H."/>
            <person name="Coetzee B."/>
            <person name="Rose L.J."/>
            <person name="Van Niekerk J.M."/>
        </authorList>
    </citation>
    <scope>NUCLEOTIDE SEQUENCE</scope>
    <source>
        <strain evidence="1">STE-U-9442</strain>
    </source>
</reference>
<comment type="caution">
    <text evidence="1">The sequence shown here is derived from an EMBL/GenBank/DDBJ whole genome shotgun (WGS) entry which is preliminary data.</text>
</comment>
<proteinExistence type="predicted"/>
<dbReference type="Proteomes" id="UP001259832">
    <property type="component" value="Unassembled WGS sequence"/>
</dbReference>
<dbReference type="AlphaFoldDB" id="A0AAD9GZ33"/>